<gene>
    <name evidence="1" type="ORF">FKG95_22455</name>
</gene>
<evidence type="ECO:0000313" key="2">
    <source>
        <dbReference type="Proteomes" id="UP000315252"/>
    </source>
</evidence>
<keyword evidence="2" id="KW-1185">Reference proteome</keyword>
<dbReference type="AlphaFoldDB" id="A0A545TEN8"/>
<protein>
    <recommendedName>
        <fullName evidence="3">VOC family protein</fullName>
    </recommendedName>
</protein>
<dbReference type="OrthoDB" id="512901at2"/>
<accession>A0A545TEN8</accession>
<proteinExistence type="predicted"/>
<comment type="caution">
    <text evidence="1">The sequence shown here is derived from an EMBL/GenBank/DDBJ whole genome shotgun (WGS) entry which is preliminary data.</text>
</comment>
<sequence length="151" mass="16675">MGLLHLSISARDPKMASGVLAGIMGGEAMPFPPFPESWIAFSEADDGSAIEVYPLTHRIYPGDETIACSVRAPDNTKSFVHAAITSPHARRKIMDLAQSAGWLTRICNRGPYECVEVWVENRLLVEVLDPDMQADYSKSMSMQNWADMFGL</sequence>
<evidence type="ECO:0008006" key="3">
    <source>
        <dbReference type="Google" id="ProtNLM"/>
    </source>
</evidence>
<organism evidence="1 2">
    <name type="scientific">Denitrobaculum tricleocarpae</name>
    <dbReference type="NCBI Taxonomy" id="2591009"/>
    <lineage>
        <taxon>Bacteria</taxon>
        <taxon>Pseudomonadati</taxon>
        <taxon>Pseudomonadota</taxon>
        <taxon>Alphaproteobacteria</taxon>
        <taxon>Rhodospirillales</taxon>
        <taxon>Rhodospirillaceae</taxon>
        <taxon>Denitrobaculum</taxon>
    </lineage>
</organism>
<evidence type="ECO:0000313" key="1">
    <source>
        <dbReference type="EMBL" id="TQV75689.1"/>
    </source>
</evidence>
<dbReference type="RefSeq" id="WP_142898678.1">
    <property type="nucleotide sequence ID" value="NZ_ML660060.1"/>
</dbReference>
<dbReference type="EMBL" id="VHSH01000009">
    <property type="protein sequence ID" value="TQV75689.1"/>
    <property type="molecule type" value="Genomic_DNA"/>
</dbReference>
<name>A0A545TEN8_9PROT</name>
<dbReference type="Proteomes" id="UP000315252">
    <property type="component" value="Unassembled WGS sequence"/>
</dbReference>
<reference evidence="1 2" key="1">
    <citation type="submission" date="2019-06" db="EMBL/GenBank/DDBJ databases">
        <title>Whole genome sequence for Rhodospirillaceae sp. R148.</title>
        <authorList>
            <person name="Wang G."/>
        </authorList>
    </citation>
    <scope>NUCLEOTIDE SEQUENCE [LARGE SCALE GENOMIC DNA]</scope>
    <source>
        <strain evidence="1 2">R148</strain>
    </source>
</reference>